<evidence type="ECO:0000256" key="1">
    <source>
        <dbReference type="SAM" id="MobiDB-lite"/>
    </source>
</evidence>
<keyword evidence="3" id="KW-1185">Reference proteome</keyword>
<proteinExistence type="predicted"/>
<protein>
    <submittedName>
        <fullName evidence="2">Uncharacterized protein</fullName>
    </submittedName>
</protein>
<organism evidence="2 3">
    <name type="scientific">Stylosanthes scabra</name>
    <dbReference type="NCBI Taxonomy" id="79078"/>
    <lineage>
        <taxon>Eukaryota</taxon>
        <taxon>Viridiplantae</taxon>
        <taxon>Streptophyta</taxon>
        <taxon>Embryophyta</taxon>
        <taxon>Tracheophyta</taxon>
        <taxon>Spermatophyta</taxon>
        <taxon>Magnoliopsida</taxon>
        <taxon>eudicotyledons</taxon>
        <taxon>Gunneridae</taxon>
        <taxon>Pentapetalae</taxon>
        <taxon>rosids</taxon>
        <taxon>fabids</taxon>
        <taxon>Fabales</taxon>
        <taxon>Fabaceae</taxon>
        <taxon>Papilionoideae</taxon>
        <taxon>50 kb inversion clade</taxon>
        <taxon>dalbergioids sensu lato</taxon>
        <taxon>Dalbergieae</taxon>
        <taxon>Pterocarpus clade</taxon>
        <taxon>Stylosanthes</taxon>
    </lineage>
</organism>
<reference evidence="2 3" key="1">
    <citation type="journal article" date="2023" name="Plants (Basel)">
        <title>Bridging the Gap: Combining Genomics and Transcriptomics Approaches to Understand Stylosanthes scabra, an Orphan Legume from the Brazilian Caatinga.</title>
        <authorList>
            <person name="Ferreira-Neto J.R.C."/>
            <person name="da Silva M.D."/>
            <person name="Binneck E."/>
            <person name="de Melo N.F."/>
            <person name="da Silva R.H."/>
            <person name="de Melo A.L.T.M."/>
            <person name="Pandolfi V."/>
            <person name="Bustamante F.O."/>
            <person name="Brasileiro-Vidal A.C."/>
            <person name="Benko-Iseppon A.M."/>
        </authorList>
    </citation>
    <scope>NUCLEOTIDE SEQUENCE [LARGE SCALE GENOMIC DNA]</scope>
    <source>
        <tissue evidence="2">Leaves</tissue>
    </source>
</reference>
<name>A0ABU6ZWP4_9FABA</name>
<sequence>NMAEEKDNVPLKTDGVADEPIPLKVIPFKVWTQPYGTELYDWVATEVLGTRSKVTKEYLDEMLKENIVCAPNHNTKYKLEVPDVNERICFINHRAGEVPDWLWVFYKGSDPHPTYFVLTRNPTSGRSSSLTLTAPKNGNMDDSGRGFLSFRAHGKMKIFEFSDESSNFKDMYFKISRAPRIQPFYFSSEKKAKFSLYWRMGYHSPRPEANALSEEEKKAASLLRSAWGKEHLNLKDLMCDDEIAKRTAIEMAGGLDALIAMRHRLVTKQQTSGNKEASSSATVDLTGGTLVAGKPVEPDQSEEKVPSPQSFPAKKRKKVPREVTEEFGTSVNALEKGFNPVLFVDQYLMTQEAEEALEGIEAVDSTIRIQRMLLRAVVHCRDVQREVARIPKLQNMLSEKENHIKTLGSWVTDLEAEVQFRGAEVLRLEGVEKTLD</sequence>
<dbReference type="Proteomes" id="UP001341840">
    <property type="component" value="Unassembled WGS sequence"/>
</dbReference>
<evidence type="ECO:0000313" key="3">
    <source>
        <dbReference type="Proteomes" id="UP001341840"/>
    </source>
</evidence>
<feature type="non-terminal residue" evidence="2">
    <location>
        <position position="1"/>
    </location>
</feature>
<gene>
    <name evidence="2" type="ORF">PIB30_103568</name>
</gene>
<feature type="region of interest" description="Disordered" evidence="1">
    <location>
        <begin position="269"/>
        <end position="318"/>
    </location>
</feature>
<evidence type="ECO:0000313" key="2">
    <source>
        <dbReference type="EMBL" id="MED6226423.1"/>
    </source>
</evidence>
<comment type="caution">
    <text evidence="2">The sequence shown here is derived from an EMBL/GenBank/DDBJ whole genome shotgun (WGS) entry which is preliminary data.</text>
</comment>
<accession>A0ABU6ZWP4</accession>
<dbReference type="EMBL" id="JASCZI010275253">
    <property type="protein sequence ID" value="MED6226423.1"/>
    <property type="molecule type" value="Genomic_DNA"/>
</dbReference>
<feature type="compositionally biased region" description="Polar residues" evidence="1">
    <location>
        <begin position="269"/>
        <end position="283"/>
    </location>
</feature>